<evidence type="ECO:0000313" key="3">
    <source>
        <dbReference type="Proteomes" id="UP000078512"/>
    </source>
</evidence>
<dbReference type="PANTHER" id="PTHR38696">
    <property type="entry name" value="MEDIATOR OF RNA POLYMERASE II TRANSCRIPTION SUBUNIT 13"/>
    <property type="match status" value="1"/>
</dbReference>
<feature type="region of interest" description="Disordered" evidence="1">
    <location>
        <begin position="1"/>
        <end position="37"/>
    </location>
</feature>
<name>A0A197JEG6_9FUNG</name>
<dbReference type="PANTHER" id="PTHR38696:SF1">
    <property type="entry name" value="MEDIATOR OF RNA POLYMERASE II TRANSCRIPTION SUBUNIT 13"/>
    <property type="match status" value="1"/>
</dbReference>
<dbReference type="EMBL" id="KV442137">
    <property type="protein sequence ID" value="OAQ22886.1"/>
    <property type="molecule type" value="Genomic_DNA"/>
</dbReference>
<gene>
    <name evidence="2" type="ORF">K457DRAFT_888101</name>
</gene>
<dbReference type="STRING" id="1314771.A0A197JEG6"/>
<evidence type="ECO:0000313" key="2">
    <source>
        <dbReference type="EMBL" id="OAQ22886.1"/>
    </source>
</evidence>
<dbReference type="OrthoDB" id="58379at2759"/>
<organism evidence="2 3">
    <name type="scientific">Linnemannia elongata AG-77</name>
    <dbReference type="NCBI Taxonomy" id="1314771"/>
    <lineage>
        <taxon>Eukaryota</taxon>
        <taxon>Fungi</taxon>
        <taxon>Fungi incertae sedis</taxon>
        <taxon>Mucoromycota</taxon>
        <taxon>Mortierellomycotina</taxon>
        <taxon>Mortierellomycetes</taxon>
        <taxon>Mortierellales</taxon>
        <taxon>Mortierellaceae</taxon>
        <taxon>Linnemannia</taxon>
    </lineage>
</organism>
<keyword evidence="3" id="KW-1185">Reference proteome</keyword>
<dbReference type="AlphaFoldDB" id="A0A197JEG6"/>
<dbReference type="Proteomes" id="UP000078512">
    <property type="component" value="Unassembled WGS sequence"/>
</dbReference>
<accession>A0A197JEG6</accession>
<reference evidence="2 3" key="1">
    <citation type="submission" date="2016-05" db="EMBL/GenBank/DDBJ databases">
        <title>Genome sequencing reveals origins of a unique bacterial endosymbiosis in the earliest lineages of terrestrial Fungi.</title>
        <authorList>
            <consortium name="DOE Joint Genome Institute"/>
            <person name="Uehling J."/>
            <person name="Gryganskyi A."/>
            <person name="Hameed K."/>
            <person name="Tschaplinski T."/>
            <person name="Misztal P."/>
            <person name="Wu S."/>
            <person name="Desiro A."/>
            <person name="Vande Pol N."/>
            <person name="Du Z.-Y."/>
            <person name="Zienkiewicz A."/>
            <person name="Zienkiewicz K."/>
            <person name="Morin E."/>
            <person name="Tisserant E."/>
            <person name="Splivallo R."/>
            <person name="Hainaut M."/>
            <person name="Henrissat B."/>
            <person name="Ohm R."/>
            <person name="Kuo A."/>
            <person name="Yan J."/>
            <person name="Lipzen A."/>
            <person name="Nolan M."/>
            <person name="Labutti K."/>
            <person name="Barry K."/>
            <person name="Goldstein A."/>
            <person name="Labbe J."/>
            <person name="Schadt C."/>
            <person name="Tuskan G."/>
            <person name="Grigoriev I."/>
            <person name="Martin F."/>
            <person name="Vilgalys R."/>
            <person name="Bonito G."/>
        </authorList>
    </citation>
    <scope>NUCLEOTIDE SEQUENCE [LARGE SCALE GENOMIC DNA]</scope>
    <source>
        <strain evidence="2 3">AG-77</strain>
    </source>
</reference>
<protein>
    <submittedName>
        <fullName evidence="2">Uncharacterized protein</fullName>
    </submittedName>
</protein>
<evidence type="ECO:0000256" key="1">
    <source>
        <dbReference type="SAM" id="MobiDB-lite"/>
    </source>
</evidence>
<sequence>MTKDDEKQQLAKLNVDSEPSSYFLSGPQQPHQPAPSAPPDYLFETVLPRVCCITLNETDKIRLLGVPPVLVDPIRNAISSSWGHIQSEQTYFGAHEFKLLGTPWRGQGTDSITSRTLIVSVLRTMAVNGWNMIQAADVSKKEHGKDALFFETIDPSLGAVMPDEVEMFAMSFNSSDKLRIIGNVPTSIIAAVKQAIQTQIQQEGTHLRAHEIKLRGNPWRPHGAETVYSRMFLSQLLANIRAQGFKLYTSVDISHGDDEKRETESWVFRRVGRTWS</sequence>
<proteinExistence type="predicted"/>